<evidence type="ECO:0000256" key="1">
    <source>
        <dbReference type="SAM" id="MobiDB-lite"/>
    </source>
</evidence>
<dbReference type="EMBL" id="CADCUL010000091">
    <property type="protein sequence ID" value="CAA9372263.1"/>
    <property type="molecule type" value="Genomic_DNA"/>
</dbReference>
<feature type="region of interest" description="Disordered" evidence="1">
    <location>
        <begin position="1"/>
        <end position="59"/>
    </location>
</feature>
<gene>
    <name evidence="2" type="ORF">AVDCRST_MAG21-1118</name>
</gene>
<proteinExistence type="predicted"/>
<organism evidence="2">
    <name type="scientific">uncultured Nocardioidaceae bacterium</name>
    <dbReference type="NCBI Taxonomy" id="253824"/>
    <lineage>
        <taxon>Bacteria</taxon>
        <taxon>Bacillati</taxon>
        <taxon>Actinomycetota</taxon>
        <taxon>Actinomycetes</taxon>
        <taxon>Propionibacteriales</taxon>
        <taxon>Nocardioidaceae</taxon>
        <taxon>environmental samples</taxon>
    </lineage>
</organism>
<feature type="non-terminal residue" evidence="2">
    <location>
        <position position="59"/>
    </location>
</feature>
<sequence>VLHRPRDRRAARPPRRRRGDAGLGRRAPAGVRRPLPGLRDAGRTAGDLACPARRPRRRL</sequence>
<feature type="compositionally biased region" description="Basic residues" evidence="1">
    <location>
        <begin position="1"/>
        <end position="18"/>
    </location>
</feature>
<dbReference type="AlphaFoldDB" id="A0A6J4N2B0"/>
<name>A0A6J4N2B0_9ACTN</name>
<reference evidence="2" key="1">
    <citation type="submission" date="2020-02" db="EMBL/GenBank/DDBJ databases">
        <authorList>
            <person name="Meier V. D."/>
        </authorList>
    </citation>
    <scope>NUCLEOTIDE SEQUENCE</scope>
    <source>
        <strain evidence="2">AVDCRST_MAG21</strain>
    </source>
</reference>
<evidence type="ECO:0000313" key="2">
    <source>
        <dbReference type="EMBL" id="CAA9372263.1"/>
    </source>
</evidence>
<accession>A0A6J4N2B0</accession>
<feature type="non-terminal residue" evidence="2">
    <location>
        <position position="1"/>
    </location>
</feature>
<protein>
    <submittedName>
        <fullName evidence="2">Uncharacterized protein</fullName>
    </submittedName>
</protein>